<feature type="region of interest" description="Disordered" evidence="1">
    <location>
        <begin position="98"/>
        <end position="120"/>
    </location>
</feature>
<accession>A0A9P1CSG0</accession>
<dbReference type="EMBL" id="CAMXCT010002378">
    <property type="protein sequence ID" value="CAI3997727.1"/>
    <property type="molecule type" value="Genomic_DNA"/>
</dbReference>
<comment type="caution">
    <text evidence="2">The sequence shown here is derived from an EMBL/GenBank/DDBJ whole genome shotgun (WGS) entry which is preliminary data.</text>
</comment>
<protein>
    <submittedName>
        <fullName evidence="3">Ubiquitin</fullName>
    </submittedName>
</protein>
<evidence type="ECO:0000313" key="3">
    <source>
        <dbReference type="EMBL" id="CAL4785039.1"/>
    </source>
</evidence>
<name>A0A9P1CSG0_9DINO</name>
<gene>
    <name evidence="2" type="ORF">C1SCF055_LOCUS24081</name>
</gene>
<dbReference type="AlphaFoldDB" id="A0A9P1CSG0"/>
<evidence type="ECO:0000313" key="2">
    <source>
        <dbReference type="EMBL" id="CAI3997727.1"/>
    </source>
</evidence>
<sequence>MAGDFPNHQGYAGVTSHFPASGWARAELALNQDKSRLQLRRSGSPVNQARSFKFTACAVSDAPGALSPRSAAIVPGRRSNSPVLRGLKVGEIISVLRDRSPDGSAATQTPGASESMVWPHRRGDENLIAKIPGFATRASGFQLGRLERRARSA</sequence>
<proteinExistence type="predicted"/>
<dbReference type="OrthoDB" id="434963at2759"/>
<organism evidence="2">
    <name type="scientific">Cladocopium goreaui</name>
    <dbReference type="NCBI Taxonomy" id="2562237"/>
    <lineage>
        <taxon>Eukaryota</taxon>
        <taxon>Sar</taxon>
        <taxon>Alveolata</taxon>
        <taxon>Dinophyceae</taxon>
        <taxon>Suessiales</taxon>
        <taxon>Symbiodiniaceae</taxon>
        <taxon>Cladocopium</taxon>
    </lineage>
</organism>
<reference evidence="3 4" key="2">
    <citation type="submission" date="2024-05" db="EMBL/GenBank/DDBJ databases">
        <authorList>
            <person name="Chen Y."/>
            <person name="Shah S."/>
            <person name="Dougan E. K."/>
            <person name="Thang M."/>
            <person name="Chan C."/>
        </authorList>
    </citation>
    <scope>NUCLEOTIDE SEQUENCE [LARGE SCALE GENOMIC DNA]</scope>
</reference>
<evidence type="ECO:0000256" key="1">
    <source>
        <dbReference type="SAM" id="MobiDB-lite"/>
    </source>
</evidence>
<feature type="non-terminal residue" evidence="2">
    <location>
        <position position="153"/>
    </location>
</feature>
<dbReference type="Proteomes" id="UP001152797">
    <property type="component" value="Unassembled WGS sequence"/>
</dbReference>
<dbReference type="EMBL" id="CAMXCT030002378">
    <property type="protein sequence ID" value="CAL4785039.1"/>
    <property type="molecule type" value="Genomic_DNA"/>
</dbReference>
<dbReference type="EMBL" id="CAMXCT020002378">
    <property type="protein sequence ID" value="CAL1151102.1"/>
    <property type="molecule type" value="Genomic_DNA"/>
</dbReference>
<keyword evidence="4" id="KW-1185">Reference proteome</keyword>
<evidence type="ECO:0000313" key="4">
    <source>
        <dbReference type="Proteomes" id="UP001152797"/>
    </source>
</evidence>
<reference evidence="2" key="1">
    <citation type="submission" date="2022-10" db="EMBL/GenBank/DDBJ databases">
        <authorList>
            <person name="Chen Y."/>
            <person name="Dougan E. K."/>
            <person name="Chan C."/>
            <person name="Rhodes N."/>
            <person name="Thang M."/>
        </authorList>
    </citation>
    <scope>NUCLEOTIDE SEQUENCE</scope>
</reference>